<keyword evidence="1" id="KW-0539">Nucleus</keyword>
<evidence type="ECO:0000256" key="1">
    <source>
        <dbReference type="RuleBase" id="RU364033"/>
    </source>
</evidence>
<gene>
    <name evidence="3" type="ORF">HanXRQr2_Chr10g0434581</name>
</gene>
<feature type="transmembrane region" description="Helical" evidence="2">
    <location>
        <begin position="39"/>
        <end position="58"/>
    </location>
</feature>
<keyword evidence="2" id="KW-0472">Membrane</keyword>
<evidence type="ECO:0000313" key="4">
    <source>
        <dbReference type="Proteomes" id="UP000215914"/>
    </source>
</evidence>
<keyword evidence="2" id="KW-0812">Transmembrane</keyword>
<sequence>MDKRKSRAKPPYNMRMDQLDTVFSCPFCNQRTSIECKCLFIIWFILGSGMLVRSYVILNDSRINMVF</sequence>
<keyword evidence="1" id="KW-0863">Zinc-finger</keyword>
<keyword evidence="4" id="KW-1185">Reference proteome</keyword>
<comment type="similarity">
    <text evidence="1">Belongs to the ELOF1 family.</text>
</comment>
<dbReference type="Gramene" id="mRNA:HanXRQr2_Chr10g0434581">
    <property type="protein sequence ID" value="CDS:HanXRQr2_Chr10g0434581.1"/>
    <property type="gene ID" value="HanXRQr2_Chr10g0434581"/>
</dbReference>
<comment type="subcellular location">
    <subcellularLocation>
        <location evidence="1">Nucleus</location>
    </subcellularLocation>
</comment>
<name>A0A9K3HW46_HELAN</name>
<reference evidence="3" key="1">
    <citation type="journal article" date="2017" name="Nature">
        <title>The sunflower genome provides insights into oil metabolism, flowering and Asterid evolution.</title>
        <authorList>
            <person name="Badouin H."/>
            <person name="Gouzy J."/>
            <person name="Grassa C.J."/>
            <person name="Murat F."/>
            <person name="Staton S.E."/>
            <person name="Cottret L."/>
            <person name="Lelandais-Briere C."/>
            <person name="Owens G.L."/>
            <person name="Carrere S."/>
            <person name="Mayjonade B."/>
            <person name="Legrand L."/>
            <person name="Gill N."/>
            <person name="Kane N.C."/>
            <person name="Bowers J.E."/>
            <person name="Hubner S."/>
            <person name="Bellec A."/>
            <person name="Berard A."/>
            <person name="Berges H."/>
            <person name="Blanchet N."/>
            <person name="Boniface M.C."/>
            <person name="Brunel D."/>
            <person name="Catrice O."/>
            <person name="Chaidir N."/>
            <person name="Claudel C."/>
            <person name="Donnadieu C."/>
            <person name="Faraut T."/>
            <person name="Fievet G."/>
            <person name="Helmstetter N."/>
            <person name="King M."/>
            <person name="Knapp S.J."/>
            <person name="Lai Z."/>
            <person name="Le Paslier M.C."/>
            <person name="Lippi Y."/>
            <person name="Lorenzon L."/>
            <person name="Mandel J.R."/>
            <person name="Marage G."/>
            <person name="Marchand G."/>
            <person name="Marquand E."/>
            <person name="Bret-Mestries E."/>
            <person name="Morien E."/>
            <person name="Nambeesan S."/>
            <person name="Nguyen T."/>
            <person name="Pegot-Espagnet P."/>
            <person name="Pouilly N."/>
            <person name="Raftis F."/>
            <person name="Sallet E."/>
            <person name="Schiex T."/>
            <person name="Thomas J."/>
            <person name="Vandecasteele C."/>
            <person name="Vares D."/>
            <person name="Vear F."/>
            <person name="Vautrin S."/>
            <person name="Crespi M."/>
            <person name="Mangin B."/>
            <person name="Burke J.M."/>
            <person name="Salse J."/>
            <person name="Munos S."/>
            <person name="Vincourt P."/>
            <person name="Rieseberg L.H."/>
            <person name="Langlade N.B."/>
        </authorList>
    </citation>
    <scope>NUCLEOTIDE SEQUENCE</scope>
    <source>
        <tissue evidence="3">Leaves</tissue>
    </source>
</reference>
<organism evidence="3 4">
    <name type="scientific">Helianthus annuus</name>
    <name type="common">Common sunflower</name>
    <dbReference type="NCBI Taxonomy" id="4232"/>
    <lineage>
        <taxon>Eukaryota</taxon>
        <taxon>Viridiplantae</taxon>
        <taxon>Streptophyta</taxon>
        <taxon>Embryophyta</taxon>
        <taxon>Tracheophyta</taxon>
        <taxon>Spermatophyta</taxon>
        <taxon>Magnoliopsida</taxon>
        <taxon>eudicotyledons</taxon>
        <taxon>Gunneridae</taxon>
        <taxon>Pentapetalae</taxon>
        <taxon>asterids</taxon>
        <taxon>campanulids</taxon>
        <taxon>Asterales</taxon>
        <taxon>Asteraceae</taxon>
        <taxon>Asteroideae</taxon>
        <taxon>Heliantheae alliance</taxon>
        <taxon>Heliantheae</taxon>
        <taxon>Helianthus</taxon>
    </lineage>
</organism>
<evidence type="ECO:0000256" key="2">
    <source>
        <dbReference type="SAM" id="Phobius"/>
    </source>
</evidence>
<keyword evidence="2" id="KW-1133">Transmembrane helix</keyword>
<protein>
    <recommendedName>
        <fullName evidence="1">Transcription elongation factor 1 homolog</fullName>
    </recommendedName>
</protein>
<keyword evidence="1" id="KW-0804">Transcription</keyword>
<comment type="caution">
    <text evidence="3">The sequence shown here is derived from an EMBL/GenBank/DDBJ whole genome shotgun (WGS) entry which is preliminary data.</text>
</comment>
<dbReference type="AlphaFoldDB" id="A0A9K3HW46"/>
<dbReference type="GO" id="GO:0003746">
    <property type="term" value="F:translation elongation factor activity"/>
    <property type="evidence" value="ECO:0007669"/>
    <property type="project" value="UniProtKB-KW"/>
</dbReference>
<dbReference type="Proteomes" id="UP000215914">
    <property type="component" value="Unassembled WGS sequence"/>
</dbReference>
<accession>A0A9K3HW46</accession>
<dbReference type="SUPFAM" id="SSF57783">
    <property type="entry name" value="Zinc beta-ribbon"/>
    <property type="match status" value="1"/>
</dbReference>
<keyword evidence="1" id="KW-0862">Zinc</keyword>
<dbReference type="GO" id="GO:0005634">
    <property type="term" value="C:nucleus"/>
    <property type="evidence" value="ECO:0007669"/>
    <property type="project" value="UniProtKB-SubCell"/>
</dbReference>
<comment type="function">
    <text evidence="1">Transcription elongation factor implicated in the maintenance of proper chromatin structure in actively transcribed regions.</text>
</comment>
<keyword evidence="3" id="KW-0251">Elongation factor</keyword>
<proteinExistence type="inferred from homology"/>
<keyword evidence="1" id="KW-0479">Metal-binding</keyword>
<dbReference type="GO" id="GO:0008270">
    <property type="term" value="F:zinc ion binding"/>
    <property type="evidence" value="ECO:0007669"/>
    <property type="project" value="UniProtKB-KW"/>
</dbReference>
<dbReference type="InterPro" id="IPR007808">
    <property type="entry name" value="Elf1"/>
</dbReference>
<evidence type="ECO:0000313" key="3">
    <source>
        <dbReference type="EMBL" id="KAF5785928.1"/>
    </source>
</evidence>
<dbReference type="EMBL" id="MNCJ02000325">
    <property type="protein sequence ID" value="KAF5785928.1"/>
    <property type="molecule type" value="Genomic_DNA"/>
</dbReference>
<dbReference type="PANTHER" id="PTHR20934:SF0">
    <property type="entry name" value="TRANSCRIPTION ELONGATION FACTOR 1 HOMOLOG"/>
    <property type="match status" value="1"/>
</dbReference>
<keyword evidence="3" id="KW-0648">Protein biosynthesis</keyword>
<reference evidence="3" key="2">
    <citation type="submission" date="2020-06" db="EMBL/GenBank/DDBJ databases">
        <title>Helianthus annuus Genome sequencing and assembly Release 2.</title>
        <authorList>
            <person name="Gouzy J."/>
            <person name="Langlade N."/>
            <person name="Munos S."/>
        </authorList>
    </citation>
    <scope>NUCLEOTIDE SEQUENCE</scope>
    <source>
        <tissue evidence="3">Leaves</tissue>
    </source>
</reference>
<dbReference type="PANTHER" id="PTHR20934">
    <property type="entry name" value="TRANSCRIPTION ELONGATION FACTOR 1 HOMOLOG"/>
    <property type="match status" value="1"/>
</dbReference>
<dbReference type="Pfam" id="PF05129">
    <property type="entry name" value="Zn_ribbon_Elf1"/>
    <property type="match status" value="1"/>
</dbReference>
<keyword evidence="1" id="KW-0805">Transcription regulation</keyword>